<reference evidence="3 4" key="1">
    <citation type="submission" date="2018-08" db="EMBL/GenBank/DDBJ databases">
        <title>A genome reference for cultivated species of the human gut microbiota.</title>
        <authorList>
            <person name="Zou Y."/>
            <person name="Xue W."/>
            <person name="Luo G."/>
        </authorList>
    </citation>
    <scope>NUCLEOTIDE SEQUENCE [LARGE SCALE GENOMIC DNA]</scope>
    <source>
        <strain evidence="2 4">AF25-21</strain>
        <strain evidence="1 3">AF29-2BH</strain>
    </source>
</reference>
<dbReference type="Proteomes" id="UP000285839">
    <property type="component" value="Unassembled WGS sequence"/>
</dbReference>
<accession>A0A411ZT06</accession>
<gene>
    <name evidence="2" type="ORF">DWY46_04665</name>
    <name evidence="1" type="ORF">DWZ12_05650</name>
</gene>
<dbReference type="Proteomes" id="UP000283585">
    <property type="component" value="Unassembled WGS sequence"/>
</dbReference>
<evidence type="ECO:0000313" key="4">
    <source>
        <dbReference type="Proteomes" id="UP000285839"/>
    </source>
</evidence>
<evidence type="ECO:0000313" key="2">
    <source>
        <dbReference type="EMBL" id="RGR50683.1"/>
    </source>
</evidence>
<name>A0A411ZT06_9FIRM</name>
<comment type="caution">
    <text evidence="1">The sequence shown here is derived from an EMBL/GenBank/DDBJ whole genome shotgun (WGS) entry which is preliminary data.</text>
</comment>
<dbReference type="EMBL" id="QRSS01000005">
    <property type="protein sequence ID" value="RGQ05952.1"/>
    <property type="molecule type" value="Genomic_DNA"/>
</dbReference>
<protein>
    <submittedName>
        <fullName evidence="1">Uncharacterized protein</fullName>
    </submittedName>
</protein>
<evidence type="ECO:0000313" key="1">
    <source>
        <dbReference type="EMBL" id="RGQ05952.1"/>
    </source>
</evidence>
<organism evidence="1 3">
    <name type="scientific">Blautia obeum</name>
    <dbReference type="NCBI Taxonomy" id="40520"/>
    <lineage>
        <taxon>Bacteria</taxon>
        <taxon>Bacillati</taxon>
        <taxon>Bacillota</taxon>
        <taxon>Clostridia</taxon>
        <taxon>Lachnospirales</taxon>
        <taxon>Lachnospiraceae</taxon>
        <taxon>Blautia</taxon>
    </lineage>
</organism>
<proteinExistence type="predicted"/>
<dbReference type="AlphaFoldDB" id="A0A411ZT06"/>
<evidence type="ECO:0000313" key="3">
    <source>
        <dbReference type="Proteomes" id="UP000283585"/>
    </source>
</evidence>
<dbReference type="EMBL" id="QRUH01000002">
    <property type="protein sequence ID" value="RGR50683.1"/>
    <property type="molecule type" value="Genomic_DNA"/>
</dbReference>
<sequence length="83" mass="9998">MKPKHAWNRKLNGTYSNLRHYRNLKKRLGRVCFRRDGSIRIIVNNRQKMAGKPMRRTRQIKIAKKRYLDYLVKQYFGGNSSES</sequence>